<evidence type="ECO:0000313" key="3">
    <source>
        <dbReference type="Proteomes" id="UP000637628"/>
    </source>
</evidence>
<feature type="domain" description="AAA+ ATPase" evidence="1">
    <location>
        <begin position="45"/>
        <end position="192"/>
    </location>
</feature>
<organism evidence="2 3">
    <name type="scientific">Paractinoplanes durhamensis</name>
    <dbReference type="NCBI Taxonomy" id="113563"/>
    <lineage>
        <taxon>Bacteria</taxon>
        <taxon>Bacillati</taxon>
        <taxon>Actinomycetota</taxon>
        <taxon>Actinomycetes</taxon>
        <taxon>Micromonosporales</taxon>
        <taxon>Micromonosporaceae</taxon>
        <taxon>Paractinoplanes</taxon>
    </lineage>
</organism>
<name>A0ABQ3ZE90_9ACTN</name>
<dbReference type="SMART" id="SM00382">
    <property type="entry name" value="AAA"/>
    <property type="match status" value="1"/>
</dbReference>
<accession>A0ABQ3ZE90</accession>
<dbReference type="SUPFAM" id="SSF52540">
    <property type="entry name" value="P-loop containing nucleoside triphosphate hydrolases"/>
    <property type="match status" value="1"/>
</dbReference>
<keyword evidence="3" id="KW-1185">Reference proteome</keyword>
<dbReference type="PANTHER" id="PTHR35894">
    <property type="entry name" value="GENERAL SECRETION PATHWAY PROTEIN A-RELATED"/>
    <property type="match status" value="1"/>
</dbReference>
<proteinExistence type="predicted"/>
<dbReference type="InterPro" id="IPR027417">
    <property type="entry name" value="P-loop_NTPase"/>
</dbReference>
<dbReference type="Proteomes" id="UP000637628">
    <property type="component" value="Unassembled WGS sequence"/>
</dbReference>
<dbReference type="InterPro" id="IPR052026">
    <property type="entry name" value="ExeA_AAA_ATPase_DNA-bind"/>
</dbReference>
<dbReference type="InterPro" id="IPR003593">
    <property type="entry name" value="AAA+_ATPase"/>
</dbReference>
<dbReference type="PANTHER" id="PTHR35894:SF1">
    <property type="entry name" value="PHOSPHORIBULOKINASE _ URIDINE KINASE FAMILY"/>
    <property type="match status" value="1"/>
</dbReference>
<reference evidence="2 3" key="1">
    <citation type="submission" date="2021-01" db="EMBL/GenBank/DDBJ databases">
        <title>Whole genome shotgun sequence of Actinoplanes durhamensis NBRC 14914.</title>
        <authorList>
            <person name="Komaki H."/>
            <person name="Tamura T."/>
        </authorList>
    </citation>
    <scope>NUCLEOTIDE SEQUENCE [LARGE SCALE GENOMIC DNA]</scope>
    <source>
        <strain evidence="2 3">NBRC 14914</strain>
    </source>
</reference>
<protein>
    <recommendedName>
        <fullName evidence="1">AAA+ ATPase domain-containing protein</fullName>
    </recommendedName>
</protein>
<dbReference type="Pfam" id="PF13401">
    <property type="entry name" value="AAA_22"/>
    <property type="match status" value="1"/>
</dbReference>
<dbReference type="InterPro" id="IPR049945">
    <property type="entry name" value="AAA_22"/>
</dbReference>
<comment type="caution">
    <text evidence="2">The sequence shown here is derived from an EMBL/GenBank/DDBJ whole genome shotgun (WGS) entry which is preliminary data.</text>
</comment>
<gene>
    <name evidence="2" type="ORF">Adu01nite_95000</name>
</gene>
<dbReference type="Gene3D" id="3.40.50.300">
    <property type="entry name" value="P-loop containing nucleotide triphosphate hydrolases"/>
    <property type="match status" value="1"/>
</dbReference>
<evidence type="ECO:0000259" key="1">
    <source>
        <dbReference type="SMART" id="SM00382"/>
    </source>
</evidence>
<dbReference type="RefSeq" id="WP_203735991.1">
    <property type="nucleotide sequence ID" value="NZ_BOML01000120.1"/>
</dbReference>
<sequence>MSIERLQAFYGFTRMPFGRDLAPGMLHRHPGHAEAVARITWCTSEHTLGVITGEVGAGKTVAVRAALSALDPARHTLIYLGNPTIGARGIHHAIVTALGGVPRVHMATLIPQTADALAAEHAERGRTPVLVIDEAHLLDHDQLEGIRMLTNHDMDSTSPFACLLVGQPTLRRRIKLGMFAALDQRIALRYTLPPMNATDTAGYLRHHLTLAGRSDPLFSDDATTLIHQTSRGLPRAVNNLAVQSLIAAFAADKAIVDESSTRAAVTEVTTE</sequence>
<dbReference type="EMBL" id="BOML01000120">
    <property type="protein sequence ID" value="GIE08150.1"/>
    <property type="molecule type" value="Genomic_DNA"/>
</dbReference>
<evidence type="ECO:0000313" key="2">
    <source>
        <dbReference type="EMBL" id="GIE08150.1"/>
    </source>
</evidence>